<comment type="caution">
    <text evidence="3">The sequence shown here is derived from an EMBL/GenBank/DDBJ whole genome shotgun (WGS) entry which is preliminary data.</text>
</comment>
<dbReference type="Pfam" id="PF04314">
    <property type="entry name" value="PCuAC"/>
    <property type="match status" value="1"/>
</dbReference>
<dbReference type="PANTHER" id="PTHR36302">
    <property type="entry name" value="BLR7088 PROTEIN"/>
    <property type="match status" value="1"/>
</dbReference>
<organism evidence="3 4">
    <name type="scientific">Rhizobium aquaticum</name>
    <dbReference type="NCBI Taxonomy" id="1549636"/>
    <lineage>
        <taxon>Bacteria</taxon>
        <taxon>Pseudomonadati</taxon>
        <taxon>Pseudomonadota</taxon>
        <taxon>Alphaproteobacteria</taxon>
        <taxon>Hyphomicrobiales</taxon>
        <taxon>Rhizobiaceae</taxon>
        <taxon>Rhizobium/Agrobacterium group</taxon>
        <taxon>Rhizobium</taxon>
    </lineage>
</organism>
<dbReference type="SUPFAM" id="SSF110087">
    <property type="entry name" value="DR1885-like metal-binding protein"/>
    <property type="match status" value="1"/>
</dbReference>
<keyword evidence="4" id="KW-1185">Reference proteome</keyword>
<dbReference type="RefSeq" id="WP_354555790.1">
    <property type="nucleotide sequence ID" value="NZ_JBEPMB010000001.1"/>
</dbReference>
<feature type="compositionally biased region" description="Basic and acidic residues" evidence="1">
    <location>
        <begin position="152"/>
        <end position="161"/>
    </location>
</feature>
<proteinExistence type="predicted"/>
<protein>
    <submittedName>
        <fullName evidence="3">Copper(I)-binding protein</fullName>
    </submittedName>
</protein>
<dbReference type="InterPro" id="IPR036182">
    <property type="entry name" value="PCuAC_sf"/>
</dbReference>
<gene>
    <name evidence="3" type="ORF">ABID16_001616</name>
</gene>
<dbReference type="InterPro" id="IPR007410">
    <property type="entry name" value="LpqE-like"/>
</dbReference>
<dbReference type="InterPro" id="IPR058248">
    <property type="entry name" value="Lxx211020-like"/>
</dbReference>
<evidence type="ECO:0000256" key="1">
    <source>
        <dbReference type="SAM" id="MobiDB-lite"/>
    </source>
</evidence>
<keyword evidence="2" id="KW-0732">Signal</keyword>
<feature type="signal peptide" evidence="2">
    <location>
        <begin position="1"/>
        <end position="22"/>
    </location>
</feature>
<sequence length="167" mass="17650">MNIIKTIGLTIAAGLLATAALAHEYKVGELEIVHPASRAMVPGAAVGGGFMEITNHGKADDTLVSITSPATPDVQLHEMAVTDGVMKMRQLKDGIPVPAGKTVELKKGGLHVMFMDVKTPFKEGDKVPAVLHFQKAGDVKVEFQVGPANGGEMKHDMKDMNGQKPKG</sequence>
<dbReference type="PANTHER" id="PTHR36302:SF1">
    <property type="entry name" value="COPPER CHAPERONE PCU(A)C"/>
    <property type="match status" value="1"/>
</dbReference>
<dbReference type="EMBL" id="JBEPMB010000001">
    <property type="protein sequence ID" value="MET3613311.1"/>
    <property type="molecule type" value="Genomic_DNA"/>
</dbReference>
<evidence type="ECO:0000256" key="2">
    <source>
        <dbReference type="SAM" id="SignalP"/>
    </source>
</evidence>
<reference evidence="3 4" key="1">
    <citation type="submission" date="2024-06" db="EMBL/GenBank/DDBJ databases">
        <title>Genomic Encyclopedia of Type Strains, Phase IV (KMG-IV): sequencing the most valuable type-strain genomes for metagenomic binning, comparative biology and taxonomic classification.</title>
        <authorList>
            <person name="Goeker M."/>
        </authorList>
    </citation>
    <scope>NUCLEOTIDE SEQUENCE [LARGE SCALE GENOMIC DNA]</scope>
    <source>
        <strain evidence="3 4">DSM 29780</strain>
    </source>
</reference>
<evidence type="ECO:0000313" key="4">
    <source>
        <dbReference type="Proteomes" id="UP001549047"/>
    </source>
</evidence>
<accession>A0ABV2IXU1</accession>
<feature type="region of interest" description="Disordered" evidence="1">
    <location>
        <begin position="146"/>
        <end position="167"/>
    </location>
</feature>
<evidence type="ECO:0000313" key="3">
    <source>
        <dbReference type="EMBL" id="MET3613311.1"/>
    </source>
</evidence>
<feature type="chain" id="PRO_5045295653" evidence="2">
    <location>
        <begin position="23"/>
        <end position="167"/>
    </location>
</feature>
<dbReference type="Gene3D" id="2.60.40.1890">
    <property type="entry name" value="PCu(A)C copper chaperone"/>
    <property type="match status" value="1"/>
</dbReference>
<name>A0ABV2IXU1_9HYPH</name>
<dbReference type="Proteomes" id="UP001549047">
    <property type="component" value="Unassembled WGS sequence"/>
</dbReference>